<dbReference type="KEGG" id="msea:METESE_08740"/>
<dbReference type="InterPro" id="IPR015919">
    <property type="entry name" value="Cadherin-like_sf"/>
</dbReference>
<dbReference type="Pfam" id="PF05345">
    <property type="entry name" value="He_PIG"/>
    <property type="match status" value="3"/>
</dbReference>
<evidence type="ECO:0000313" key="2">
    <source>
        <dbReference type="Proteomes" id="UP001228113"/>
    </source>
</evidence>
<dbReference type="AlphaFoldDB" id="A0AA48H1T6"/>
<dbReference type="GO" id="GO:0005509">
    <property type="term" value="F:calcium ion binding"/>
    <property type="evidence" value="ECO:0007669"/>
    <property type="project" value="InterPro"/>
</dbReference>
<dbReference type="RefSeq" id="WP_316411158.1">
    <property type="nucleotide sequence ID" value="NZ_AP027081.1"/>
</dbReference>
<keyword evidence="2" id="KW-1185">Reference proteome</keyword>
<evidence type="ECO:0000313" key="1">
    <source>
        <dbReference type="EMBL" id="BDU75916.1"/>
    </source>
</evidence>
<dbReference type="GO" id="GO:0016020">
    <property type="term" value="C:membrane"/>
    <property type="evidence" value="ECO:0007669"/>
    <property type="project" value="InterPro"/>
</dbReference>
<dbReference type="EMBL" id="AP027081">
    <property type="protein sequence ID" value="BDU75916.1"/>
    <property type="molecule type" value="Genomic_DNA"/>
</dbReference>
<dbReference type="SUPFAM" id="SSF49313">
    <property type="entry name" value="Cadherin-like"/>
    <property type="match status" value="2"/>
</dbReference>
<dbReference type="Proteomes" id="UP001228113">
    <property type="component" value="Chromosome"/>
</dbReference>
<protein>
    <submittedName>
        <fullName evidence="1">Uncharacterized protein</fullName>
    </submittedName>
</protein>
<organism evidence="1 2">
    <name type="scientific">Mesoterricola sediminis</name>
    <dbReference type="NCBI Taxonomy" id="2927980"/>
    <lineage>
        <taxon>Bacteria</taxon>
        <taxon>Pseudomonadati</taxon>
        <taxon>Acidobacteriota</taxon>
        <taxon>Holophagae</taxon>
        <taxon>Holophagales</taxon>
        <taxon>Holophagaceae</taxon>
        <taxon>Mesoterricola</taxon>
    </lineage>
</organism>
<proteinExistence type="predicted"/>
<accession>A0AA48H1T6</accession>
<dbReference type="Gene3D" id="2.60.40.10">
    <property type="entry name" value="Immunoglobulins"/>
    <property type="match status" value="3"/>
</dbReference>
<sequence>MSGTMFGGGHLRRRLSQGGRALLLAGLAFLAACGSGDAGGTAPSGLAYPSGTLQATVGTAITPVVPTVQGTVDAFAVSPSLPAGLSLASATGTLSGTPTAASPLAAYTVTARNSHGATSTQVQIQVAAANAPPSALTYPTALISATAGLPIAPDVPTVSGTVTRFTLTPDPPAGLALDPTTGVLSGTPTAPSALAAYTATALNAYGSTTATLRIQVAAAGTAPSGLAYAAGPVAATVGVALSPLAPTVTGSVTAYAVQPALPAGLTLDAATGVLAGTPTAASALAAYTVTASNPYGATQATLQIQVSAAPAPSQRLLLIQGVPPTSDVVLAKRANLEAAPFDGLVFALKAGRVVFRTTAYTASSLAADTVNVPQINSAKLTTNYLLMRGGLDAGFDPFSDAHWTTALANVTAFAQQAKAGGLAGVAFDPEAYPNQGQTSFFDYRAYDASAHTFQACQANARRRGQQFMTAIQTAYPGCDLFCFGSLSLLRNGTLQFWASSAFPTHPYGLMPDFLNGILDVAAGGMTVTDGFEATYNFYRSTWYANLRNLVLTTGPSLLDAAVRDRYAAQVRLGMAIYLDATFDQNNSAADLAHWLAASDRPRFLDYQAFWCLTDTSRVVWVYAESTDWVNRSGIPDGAEAALLDARAKVANGQPLGMNLDPVLQAAAAAGGLEW</sequence>
<gene>
    <name evidence="1" type="ORF">METESE_08740</name>
</gene>
<name>A0AA48H1T6_9BACT</name>
<dbReference type="InterPro" id="IPR013783">
    <property type="entry name" value="Ig-like_fold"/>
</dbReference>
<reference evidence="1" key="1">
    <citation type="journal article" date="2023" name="Int. J. Syst. Evol. Microbiol.">
        <title>Mesoterricola silvestris gen. nov., sp. nov., Mesoterricola sediminis sp. nov., Geothrix oryzae sp. nov., Geothrix edaphica sp. nov., Geothrix rubra sp. nov., and Geothrix limicola sp. nov., six novel members of Acidobacteriota isolated from soils.</title>
        <authorList>
            <person name="Itoh H."/>
            <person name="Sugisawa Y."/>
            <person name="Mise K."/>
            <person name="Xu Z."/>
            <person name="Kuniyasu M."/>
            <person name="Ushijima N."/>
            <person name="Kawano K."/>
            <person name="Kobayashi E."/>
            <person name="Shiratori Y."/>
            <person name="Masuda Y."/>
            <person name="Senoo K."/>
        </authorList>
    </citation>
    <scope>NUCLEOTIDE SEQUENCE</scope>
    <source>
        <strain evidence="1">W786</strain>
    </source>
</reference>